<name>A0A0A9AUZ7_ARUDO</name>
<dbReference type="InterPro" id="IPR005174">
    <property type="entry name" value="KIB1-4_b-propeller"/>
</dbReference>
<organism evidence="2">
    <name type="scientific">Arundo donax</name>
    <name type="common">Giant reed</name>
    <name type="synonym">Donax arundinaceus</name>
    <dbReference type="NCBI Taxonomy" id="35708"/>
    <lineage>
        <taxon>Eukaryota</taxon>
        <taxon>Viridiplantae</taxon>
        <taxon>Streptophyta</taxon>
        <taxon>Embryophyta</taxon>
        <taxon>Tracheophyta</taxon>
        <taxon>Spermatophyta</taxon>
        <taxon>Magnoliopsida</taxon>
        <taxon>Liliopsida</taxon>
        <taxon>Poales</taxon>
        <taxon>Poaceae</taxon>
        <taxon>PACMAD clade</taxon>
        <taxon>Arundinoideae</taxon>
        <taxon>Arundineae</taxon>
        <taxon>Arundo</taxon>
    </lineage>
</organism>
<proteinExistence type="predicted"/>
<dbReference type="PANTHER" id="PTHR33165">
    <property type="entry name" value="F-BOX DOMAIN CONTAINING PROTEIN-LIKE-RELATED"/>
    <property type="match status" value="1"/>
</dbReference>
<reference evidence="2" key="2">
    <citation type="journal article" date="2015" name="Data Brief">
        <title>Shoot transcriptome of the giant reed, Arundo donax.</title>
        <authorList>
            <person name="Barrero R.A."/>
            <person name="Guerrero F.D."/>
            <person name="Moolhuijzen P."/>
            <person name="Goolsby J.A."/>
            <person name="Tidwell J."/>
            <person name="Bellgard S.E."/>
            <person name="Bellgard M.I."/>
        </authorList>
    </citation>
    <scope>NUCLEOTIDE SEQUENCE</scope>
    <source>
        <tissue evidence="2">Shoot tissue taken approximately 20 cm above the soil surface</tissue>
    </source>
</reference>
<sequence>MADWSSLPADLVNRVGDCFLASNDLDYYMEFRAVCHNWRSATADPRTSPEEPCFRPRWWVMLDELYSDDDTHLFVNATTGRFLHKSLPLLRRYYLVTTTTGGFIILSDRKPPHAAQVLNPFTGSLTRFLAPVPRQMHLAAAVVGSADSFTLVMASDSAREVYWADPESDAFFFEVCNRPSGMLPYIAGKYAGCKSGSVVTDTDEANKIIDNRRSAKLEYRVCAADSASGEVLVVSIEKGSHRIGISKAKMDSPEGVLEPVTSIGSRALFVGDRCLLVNSNKLPSIDANCIYYQVDCPDGWFCDDVYVYDINHGRAERIAESISTNTVMRENAHPLALLDLLVSYTMNIPEYELPWELMLERIPETLIDAAYLEDFDYDYDDVQFGD</sequence>
<dbReference type="Pfam" id="PF03478">
    <property type="entry name" value="Beta-prop_KIB1-4"/>
    <property type="match status" value="1"/>
</dbReference>
<reference evidence="2" key="1">
    <citation type="submission" date="2014-09" db="EMBL/GenBank/DDBJ databases">
        <authorList>
            <person name="Magalhaes I.L.F."/>
            <person name="Oliveira U."/>
            <person name="Santos F.R."/>
            <person name="Vidigal T.H.D.A."/>
            <person name="Brescovit A.D."/>
            <person name="Santos A.J."/>
        </authorList>
    </citation>
    <scope>NUCLEOTIDE SEQUENCE</scope>
    <source>
        <tissue evidence="2">Shoot tissue taken approximately 20 cm above the soil surface</tissue>
    </source>
</reference>
<dbReference type="AlphaFoldDB" id="A0A0A9AUZ7"/>
<feature type="domain" description="KIB1-4 beta-propeller" evidence="1">
    <location>
        <begin position="77"/>
        <end position="309"/>
    </location>
</feature>
<dbReference type="EMBL" id="GBRH01245165">
    <property type="protein sequence ID" value="JAD52730.1"/>
    <property type="molecule type" value="Transcribed_RNA"/>
</dbReference>
<protein>
    <recommendedName>
        <fullName evidence="1">KIB1-4 beta-propeller domain-containing protein</fullName>
    </recommendedName>
</protein>
<dbReference type="PANTHER" id="PTHR33165:SF86">
    <property type="entry name" value="EXPRESSED PROTEIN"/>
    <property type="match status" value="1"/>
</dbReference>
<accession>A0A0A9AUZ7</accession>
<evidence type="ECO:0000259" key="1">
    <source>
        <dbReference type="Pfam" id="PF03478"/>
    </source>
</evidence>
<evidence type="ECO:0000313" key="2">
    <source>
        <dbReference type="EMBL" id="JAD52730.1"/>
    </source>
</evidence>